<dbReference type="Proteomes" id="UP000306544">
    <property type="component" value="Unassembled WGS sequence"/>
</dbReference>
<dbReference type="RefSeq" id="WP_138169874.1">
    <property type="nucleotide sequence ID" value="NZ_VAWA01000005.1"/>
</dbReference>
<name>A0A5R9AEH9_9MICC</name>
<dbReference type="GO" id="GO:0000287">
    <property type="term" value="F:magnesium ion binding"/>
    <property type="evidence" value="ECO:0007669"/>
    <property type="project" value="UniProtKB-UniRule"/>
</dbReference>
<gene>
    <name evidence="8" type="primary">acpS</name>
    <name evidence="10" type="ORF">FEF27_05620</name>
</gene>
<dbReference type="EC" id="2.7.8.7" evidence="8"/>
<organism evidence="10 11">
    <name type="scientific">Nesterenkonia sphaerica</name>
    <dbReference type="NCBI Taxonomy" id="1804988"/>
    <lineage>
        <taxon>Bacteria</taxon>
        <taxon>Bacillati</taxon>
        <taxon>Actinomycetota</taxon>
        <taxon>Actinomycetes</taxon>
        <taxon>Micrococcales</taxon>
        <taxon>Micrococcaceae</taxon>
        <taxon>Nesterenkonia</taxon>
    </lineage>
</organism>
<evidence type="ECO:0000256" key="7">
    <source>
        <dbReference type="ARBA" id="ARBA00023160"/>
    </source>
</evidence>
<reference evidence="10 11" key="1">
    <citation type="submission" date="2019-05" db="EMBL/GenBank/DDBJ databases">
        <title>Nesterenkonia sp. GY239, isolated from the Southern Atlantic Ocean.</title>
        <authorList>
            <person name="Zhang G."/>
        </authorList>
    </citation>
    <scope>NUCLEOTIDE SEQUENCE [LARGE SCALE GENOMIC DNA]</scope>
    <source>
        <strain evidence="10 11">GY239</strain>
    </source>
</reference>
<dbReference type="AlphaFoldDB" id="A0A5R9AEH9"/>
<dbReference type="EMBL" id="VAWA01000005">
    <property type="protein sequence ID" value="TLP77169.1"/>
    <property type="molecule type" value="Genomic_DNA"/>
</dbReference>
<comment type="subcellular location">
    <subcellularLocation>
        <location evidence="8">Cytoplasm</location>
    </subcellularLocation>
</comment>
<evidence type="ECO:0000256" key="8">
    <source>
        <dbReference type="HAMAP-Rule" id="MF_00101"/>
    </source>
</evidence>
<evidence type="ECO:0000313" key="11">
    <source>
        <dbReference type="Proteomes" id="UP000306544"/>
    </source>
</evidence>
<dbReference type="NCBIfam" id="TIGR00556">
    <property type="entry name" value="pantethn_trn"/>
    <property type="match status" value="1"/>
</dbReference>
<evidence type="ECO:0000256" key="2">
    <source>
        <dbReference type="ARBA" id="ARBA00022679"/>
    </source>
</evidence>
<dbReference type="GO" id="GO:0008897">
    <property type="term" value="F:holo-[acyl-carrier-protein] synthase activity"/>
    <property type="evidence" value="ECO:0007669"/>
    <property type="project" value="UniProtKB-UniRule"/>
</dbReference>
<comment type="function">
    <text evidence="8">Transfers the 4'-phosphopantetheine moiety from coenzyme A to a Ser of acyl-carrier-protein.</text>
</comment>
<dbReference type="GO" id="GO:0005737">
    <property type="term" value="C:cytoplasm"/>
    <property type="evidence" value="ECO:0007669"/>
    <property type="project" value="UniProtKB-SubCell"/>
</dbReference>
<keyword evidence="8" id="KW-0963">Cytoplasm</keyword>
<comment type="cofactor">
    <cofactor evidence="8">
        <name>Mg(2+)</name>
        <dbReference type="ChEBI" id="CHEBI:18420"/>
    </cofactor>
</comment>
<evidence type="ECO:0000259" key="9">
    <source>
        <dbReference type="Pfam" id="PF01648"/>
    </source>
</evidence>
<dbReference type="Gene3D" id="3.90.470.20">
    <property type="entry name" value="4'-phosphopantetheinyl transferase domain"/>
    <property type="match status" value="1"/>
</dbReference>
<keyword evidence="6 8" id="KW-0443">Lipid metabolism</keyword>
<feature type="domain" description="4'-phosphopantetheinyl transferase" evidence="9">
    <location>
        <begin position="4"/>
        <end position="89"/>
    </location>
</feature>
<dbReference type="SUPFAM" id="SSF56214">
    <property type="entry name" value="4'-phosphopantetheinyl transferase"/>
    <property type="match status" value="1"/>
</dbReference>
<keyword evidence="2 8" id="KW-0808">Transferase</keyword>
<dbReference type="InterPro" id="IPR037143">
    <property type="entry name" value="4-PPantetheinyl_Trfase_dom_sf"/>
</dbReference>
<sequence length="119" mass="12693">MIIGIGVDVVEVSRFAEQLRRAPALRQRLFTPAERNLNLRSLAARFAAKEAVAKALGAPAGMNWQDCQVVCDATGDPHLEITGTVAAVAEAKGVQRWHLSMSHDGDIATGMVLAEGSLQ</sequence>
<comment type="caution">
    <text evidence="10">The sequence shown here is derived from an EMBL/GenBank/DDBJ whole genome shotgun (WGS) entry which is preliminary data.</text>
</comment>
<dbReference type="HAMAP" id="MF_00101">
    <property type="entry name" value="AcpS"/>
    <property type="match status" value="1"/>
</dbReference>
<dbReference type="InterPro" id="IPR002582">
    <property type="entry name" value="ACPS"/>
</dbReference>
<comment type="catalytic activity">
    <reaction evidence="8">
        <text>apo-[ACP] + CoA = holo-[ACP] + adenosine 3',5'-bisphosphate + H(+)</text>
        <dbReference type="Rhea" id="RHEA:12068"/>
        <dbReference type="Rhea" id="RHEA-COMP:9685"/>
        <dbReference type="Rhea" id="RHEA-COMP:9690"/>
        <dbReference type="ChEBI" id="CHEBI:15378"/>
        <dbReference type="ChEBI" id="CHEBI:29999"/>
        <dbReference type="ChEBI" id="CHEBI:57287"/>
        <dbReference type="ChEBI" id="CHEBI:58343"/>
        <dbReference type="ChEBI" id="CHEBI:64479"/>
        <dbReference type="EC" id="2.7.8.7"/>
    </reaction>
</comment>
<feature type="binding site" evidence="8">
    <location>
        <position position="8"/>
    </location>
    <ligand>
        <name>Mg(2+)</name>
        <dbReference type="ChEBI" id="CHEBI:18420"/>
    </ligand>
</feature>
<evidence type="ECO:0000256" key="4">
    <source>
        <dbReference type="ARBA" id="ARBA00022832"/>
    </source>
</evidence>
<evidence type="ECO:0000256" key="3">
    <source>
        <dbReference type="ARBA" id="ARBA00022723"/>
    </source>
</evidence>
<dbReference type="NCBIfam" id="NF000832">
    <property type="entry name" value="PRK00070.3-2"/>
    <property type="match status" value="1"/>
</dbReference>
<evidence type="ECO:0000256" key="6">
    <source>
        <dbReference type="ARBA" id="ARBA00023098"/>
    </source>
</evidence>
<keyword evidence="11" id="KW-1185">Reference proteome</keyword>
<dbReference type="GO" id="GO:0006633">
    <property type="term" value="P:fatty acid biosynthetic process"/>
    <property type="evidence" value="ECO:0007669"/>
    <property type="project" value="UniProtKB-UniRule"/>
</dbReference>
<dbReference type="OrthoDB" id="517356at2"/>
<keyword evidence="7 8" id="KW-0275">Fatty acid biosynthesis</keyword>
<dbReference type="InterPro" id="IPR008278">
    <property type="entry name" value="4-PPantetheinyl_Trfase_dom"/>
</dbReference>
<feature type="binding site" evidence="8">
    <location>
        <position position="50"/>
    </location>
    <ligand>
        <name>Mg(2+)</name>
        <dbReference type="ChEBI" id="CHEBI:18420"/>
    </ligand>
</feature>
<evidence type="ECO:0000313" key="10">
    <source>
        <dbReference type="EMBL" id="TLP77169.1"/>
    </source>
</evidence>
<keyword evidence="1 8" id="KW-0444">Lipid biosynthesis</keyword>
<evidence type="ECO:0000256" key="1">
    <source>
        <dbReference type="ARBA" id="ARBA00022516"/>
    </source>
</evidence>
<accession>A0A5R9AEH9</accession>
<proteinExistence type="inferred from homology"/>
<comment type="similarity">
    <text evidence="8">Belongs to the P-Pant transferase superfamily. AcpS family.</text>
</comment>
<dbReference type="InterPro" id="IPR004568">
    <property type="entry name" value="Ppantetheine-prot_Trfase_dom"/>
</dbReference>
<keyword evidence="3 8" id="KW-0479">Metal-binding</keyword>
<protein>
    <recommendedName>
        <fullName evidence="8">Holo-[acyl-carrier-protein] synthase</fullName>
        <shortName evidence="8">Holo-ACP synthase</shortName>
        <ecNumber evidence="8">2.7.8.7</ecNumber>
    </recommendedName>
    <alternativeName>
        <fullName evidence="8">4'-phosphopantetheinyl transferase AcpS</fullName>
    </alternativeName>
</protein>
<evidence type="ECO:0000256" key="5">
    <source>
        <dbReference type="ARBA" id="ARBA00022842"/>
    </source>
</evidence>
<keyword evidence="4 8" id="KW-0276">Fatty acid metabolism</keyword>
<keyword evidence="5 8" id="KW-0460">Magnesium</keyword>
<dbReference type="Pfam" id="PF01648">
    <property type="entry name" value="ACPS"/>
    <property type="match status" value="1"/>
</dbReference>